<evidence type="ECO:0000256" key="1">
    <source>
        <dbReference type="ARBA" id="ARBA00022857"/>
    </source>
</evidence>
<evidence type="ECO:0000256" key="3">
    <source>
        <dbReference type="ARBA" id="ARBA00043088"/>
    </source>
</evidence>
<evidence type="ECO:0000256" key="4">
    <source>
        <dbReference type="ARBA" id="ARBA00070796"/>
    </source>
</evidence>
<dbReference type="PANTHER" id="PTHR48106:SF13">
    <property type="entry name" value="QUINONE OXIDOREDUCTASE-RELATED"/>
    <property type="match status" value="1"/>
</dbReference>
<reference evidence="6 7" key="1">
    <citation type="submission" date="2018-05" db="EMBL/GenBank/DDBJ databases">
        <title>Genome sequencing and assembly of the regulated plant pathogen Lachnellula willkommii and related sister species for the development of diagnostic species identification markers.</title>
        <authorList>
            <person name="Giroux E."/>
            <person name="Bilodeau G."/>
        </authorList>
    </citation>
    <scope>NUCLEOTIDE SEQUENCE [LARGE SCALE GENOMIC DNA]</scope>
    <source>
        <strain evidence="6 7">CBS 268.59</strain>
    </source>
</reference>
<dbReference type="GO" id="GO:0005829">
    <property type="term" value="C:cytosol"/>
    <property type="evidence" value="ECO:0007669"/>
    <property type="project" value="TreeGrafter"/>
</dbReference>
<evidence type="ECO:0000313" key="7">
    <source>
        <dbReference type="Proteomes" id="UP000469558"/>
    </source>
</evidence>
<evidence type="ECO:0000259" key="5">
    <source>
        <dbReference type="SMART" id="SM00829"/>
    </source>
</evidence>
<dbReference type="Proteomes" id="UP000469558">
    <property type="component" value="Unassembled WGS sequence"/>
</dbReference>
<dbReference type="GO" id="GO:0035925">
    <property type="term" value="F:mRNA 3'-UTR AU-rich region binding"/>
    <property type="evidence" value="ECO:0007669"/>
    <property type="project" value="TreeGrafter"/>
</dbReference>
<dbReference type="SUPFAM" id="SSF50129">
    <property type="entry name" value="GroES-like"/>
    <property type="match status" value="1"/>
</dbReference>
<dbReference type="InterPro" id="IPR002364">
    <property type="entry name" value="Quin_OxRdtase/zeta-crystal_CS"/>
</dbReference>
<evidence type="ECO:0000256" key="2">
    <source>
        <dbReference type="ARBA" id="ARBA00023002"/>
    </source>
</evidence>
<dbReference type="Gene3D" id="3.40.50.720">
    <property type="entry name" value="NAD(P)-binding Rossmann-like Domain"/>
    <property type="match status" value="1"/>
</dbReference>
<dbReference type="GO" id="GO:0003960">
    <property type="term" value="F:quinone reductase (NADPH) activity"/>
    <property type="evidence" value="ECO:0007669"/>
    <property type="project" value="InterPro"/>
</dbReference>
<feature type="domain" description="Enoyl reductase (ER)" evidence="5">
    <location>
        <begin position="19"/>
        <end position="332"/>
    </location>
</feature>
<dbReference type="InterPro" id="IPR011032">
    <property type="entry name" value="GroES-like_sf"/>
</dbReference>
<keyword evidence="1" id="KW-0521">NADP</keyword>
<dbReference type="CDD" id="cd05286">
    <property type="entry name" value="QOR2"/>
    <property type="match status" value="1"/>
</dbReference>
<dbReference type="GO" id="GO:0070402">
    <property type="term" value="F:NADPH binding"/>
    <property type="evidence" value="ECO:0007669"/>
    <property type="project" value="TreeGrafter"/>
</dbReference>
<dbReference type="SMART" id="SM00829">
    <property type="entry name" value="PKS_ER"/>
    <property type="match status" value="1"/>
</dbReference>
<protein>
    <recommendedName>
        <fullName evidence="4">Probable quinone oxidoreductase</fullName>
    </recommendedName>
    <alternativeName>
        <fullName evidence="3">NADPH:quinone reductase</fullName>
    </alternativeName>
</protein>
<dbReference type="Gene3D" id="3.90.180.10">
    <property type="entry name" value="Medium-chain alcohol dehydrogenases, catalytic domain"/>
    <property type="match status" value="1"/>
</dbReference>
<dbReference type="GO" id="GO:0008270">
    <property type="term" value="F:zinc ion binding"/>
    <property type="evidence" value="ECO:0007669"/>
    <property type="project" value="InterPro"/>
</dbReference>
<proteinExistence type="predicted"/>
<dbReference type="EMBL" id="QGMK01002722">
    <property type="protein sequence ID" value="TVY56473.1"/>
    <property type="molecule type" value="Genomic_DNA"/>
</dbReference>
<sequence length="334" mass="35763">MATASIPKTMQGVLAESTGGPEVLKWRTDIPVPTPEADEVLVKNEFIGVNYVDIYSRTGFLGMPRGRILGREAEGTIICTGSGNHRDLEVGNRVVWMAIGGYAEYTSVPETMVYKVPSAIQPGVAAAALLQGLTALLLIHEIYPVRNGDWVLIHAAAGGVGLLQCQLMKALGVKVIGTASTAEKLKIAKENGAEWVINYTEPGLVEKVLEITKGEGVQVVYDSIGKDQSENNIEVVAKGGTIVNNGASSGMGAPISPARLAAKNVKVMGPGDTALMNHLNSRQKFEKWCTMLFGLIVKGKLNVRIHDTYALSEAVRAHTDLQGRRTMGKVLMMP</sequence>
<dbReference type="Pfam" id="PF00107">
    <property type="entry name" value="ADH_zinc_N"/>
    <property type="match status" value="1"/>
</dbReference>
<gene>
    <name evidence="6" type="primary">zta1</name>
    <name evidence="6" type="ORF">LSUE1_G009781</name>
</gene>
<dbReference type="InterPro" id="IPR047618">
    <property type="entry name" value="QOR-like"/>
</dbReference>
<dbReference type="InterPro" id="IPR020843">
    <property type="entry name" value="ER"/>
</dbReference>
<dbReference type="FunFam" id="3.40.50.720:FF:000053">
    <property type="entry name" value="Quinone oxidoreductase 1"/>
    <property type="match status" value="1"/>
</dbReference>
<dbReference type="PROSITE" id="PS01162">
    <property type="entry name" value="QOR_ZETA_CRYSTAL"/>
    <property type="match status" value="1"/>
</dbReference>
<keyword evidence="7" id="KW-1185">Reference proteome</keyword>
<dbReference type="OrthoDB" id="48317at2759"/>
<dbReference type="InterPro" id="IPR036291">
    <property type="entry name" value="NAD(P)-bd_dom_sf"/>
</dbReference>
<comment type="caution">
    <text evidence="6">The sequence shown here is derived from an EMBL/GenBank/DDBJ whole genome shotgun (WGS) entry which is preliminary data.</text>
</comment>
<dbReference type="PANTHER" id="PTHR48106">
    <property type="entry name" value="QUINONE OXIDOREDUCTASE PIG3-RELATED"/>
    <property type="match status" value="1"/>
</dbReference>
<dbReference type="AlphaFoldDB" id="A0A8T9BWH5"/>
<accession>A0A8T9BWH5</accession>
<dbReference type="InterPro" id="IPR013149">
    <property type="entry name" value="ADH-like_C"/>
</dbReference>
<dbReference type="SUPFAM" id="SSF51735">
    <property type="entry name" value="NAD(P)-binding Rossmann-fold domains"/>
    <property type="match status" value="1"/>
</dbReference>
<organism evidence="6 7">
    <name type="scientific">Lachnellula suecica</name>
    <dbReference type="NCBI Taxonomy" id="602035"/>
    <lineage>
        <taxon>Eukaryota</taxon>
        <taxon>Fungi</taxon>
        <taxon>Dikarya</taxon>
        <taxon>Ascomycota</taxon>
        <taxon>Pezizomycotina</taxon>
        <taxon>Leotiomycetes</taxon>
        <taxon>Helotiales</taxon>
        <taxon>Lachnaceae</taxon>
        <taxon>Lachnellula</taxon>
    </lineage>
</organism>
<keyword evidence="2" id="KW-0560">Oxidoreductase</keyword>
<name>A0A8T9BWH5_9HELO</name>
<evidence type="ECO:0000313" key="6">
    <source>
        <dbReference type="EMBL" id="TVY56473.1"/>
    </source>
</evidence>
<dbReference type="InterPro" id="IPR013154">
    <property type="entry name" value="ADH-like_N"/>
</dbReference>
<dbReference type="Pfam" id="PF08240">
    <property type="entry name" value="ADH_N"/>
    <property type="match status" value="1"/>
</dbReference>